<evidence type="ECO:0000313" key="3">
    <source>
        <dbReference type="Proteomes" id="UP000712281"/>
    </source>
</evidence>
<proteinExistence type="predicted"/>
<feature type="region of interest" description="Disordered" evidence="1">
    <location>
        <begin position="250"/>
        <end position="282"/>
    </location>
</feature>
<comment type="caution">
    <text evidence="2">The sequence shown here is derived from an EMBL/GenBank/DDBJ whole genome shotgun (WGS) entry which is preliminary data.</text>
</comment>
<reference evidence="2" key="1">
    <citation type="submission" date="2019-12" db="EMBL/GenBank/DDBJ databases">
        <title>Genome sequencing and annotation of Brassica cretica.</title>
        <authorList>
            <person name="Studholme D.J."/>
            <person name="Sarris P.F."/>
        </authorList>
    </citation>
    <scope>NUCLEOTIDE SEQUENCE</scope>
    <source>
        <strain evidence="2">PFS-001/15</strain>
        <tissue evidence="2">Leaf</tissue>
    </source>
</reference>
<protein>
    <submittedName>
        <fullName evidence="2">Uncharacterized protein</fullName>
    </submittedName>
</protein>
<evidence type="ECO:0000256" key="1">
    <source>
        <dbReference type="SAM" id="MobiDB-lite"/>
    </source>
</evidence>
<feature type="region of interest" description="Disordered" evidence="1">
    <location>
        <begin position="930"/>
        <end position="964"/>
    </location>
</feature>
<gene>
    <name evidence="2" type="ORF">F2Q68_00044757</name>
</gene>
<dbReference type="EMBL" id="QGKW02000276">
    <property type="protein sequence ID" value="KAF2608633.1"/>
    <property type="molecule type" value="Genomic_DNA"/>
</dbReference>
<accession>A0A8S9LTZ9</accession>
<feature type="region of interest" description="Disordered" evidence="1">
    <location>
        <begin position="526"/>
        <end position="562"/>
    </location>
</feature>
<feature type="compositionally biased region" description="Polar residues" evidence="1">
    <location>
        <begin position="1373"/>
        <end position="1387"/>
    </location>
</feature>
<evidence type="ECO:0000313" key="2">
    <source>
        <dbReference type="EMBL" id="KAF2608633.1"/>
    </source>
</evidence>
<name>A0A8S9LTZ9_BRACR</name>
<organism evidence="2 3">
    <name type="scientific">Brassica cretica</name>
    <name type="common">Mustard</name>
    <dbReference type="NCBI Taxonomy" id="69181"/>
    <lineage>
        <taxon>Eukaryota</taxon>
        <taxon>Viridiplantae</taxon>
        <taxon>Streptophyta</taxon>
        <taxon>Embryophyta</taxon>
        <taxon>Tracheophyta</taxon>
        <taxon>Spermatophyta</taxon>
        <taxon>Magnoliopsida</taxon>
        <taxon>eudicotyledons</taxon>
        <taxon>Gunneridae</taxon>
        <taxon>Pentapetalae</taxon>
        <taxon>rosids</taxon>
        <taxon>malvids</taxon>
        <taxon>Brassicales</taxon>
        <taxon>Brassicaceae</taxon>
        <taxon>Brassiceae</taxon>
        <taxon>Brassica</taxon>
    </lineage>
</organism>
<feature type="region of interest" description="Disordered" evidence="1">
    <location>
        <begin position="1353"/>
        <end position="1387"/>
    </location>
</feature>
<sequence>MLPGWDPNLVFGDGSGTSEVPLPDFDDFFAGLPSGFDAPQATSESGRPKVFAEGSRIINGAIEASHREVMIYHFKAEKAEKDLARMRDEMLARDAQHARDHARAVRRAEQKSKREIVEVMKTRASQFQVEYGNLKGAFNSLGDFRVCRGSVGSLWKTQEDDYVFEREMELMKGGMKDHAHAEVTIPPIDGKIQGFWDPIPVSPNTVETTTDFAGDDEEVNFPADAFGASLSGSFNFDLVRKALRFVHPGPALGGETRSDSEPEDQGPNAAPTIVTGPNSSKGKDIDLGDLEFSVDDCMLPGWDPNLAFGDGSGTSEVPIPDFDDFFAGLPSGFDAPQASQGGQKLLRKDLASHREAMIYHFKAEKVEKDLACMRDEMLARDAQLARDHAMAVRRAERKGKKEIVEVMKTRASQFQVEYGNLKGAFNSLGDFRECRGSVGSRWKTHEDDYVFEREMELMKGGMKDHAHAEATIPPIDGLPDDRPFINPLAPFPEDIIAMRDLLRNGPFFWTSFTPKRVQKELRFVHPGPALGGETRSDSEPEDQGPNNGPNAAPAIVTGTNSSKGKDIDLGDLEFSVDDCMLPGWDLNLAFGDGSGTSEVPIPDFDDFFARLPSGFDAPQATSESGRPKVVAEGSRIINGASHREAMNYLFKAEKAERDLARMRDEMLVRDAQLARDHARAVRRAERKGKREIVEVMMTRASQFQVEYVNLKGAFNLLGDFRSCSNAEATIPPIDGKIQGFWDPIPVSPDTVETMTDFAGDDEEVNFPADAFGASLSGSFNFDLARPRFTLGFKVCAVTSRLSVFLLRFLPDSYRFKVRDRFSAYTTCMIIRETYTYRLVPRNFISVVKGFTSNFNSWRKFFFFVRVDAASVEESSIPLFRRLPDDRPFINPLAPFPEDIIAMRDLLRNGPFFWTSFTPMRVQKELRFVHPGPALGGETRSDSEPEDQGPNDGPNAAPAIVTGTNSSKGKDIDLCDLEFSVDDCMLPGWDPNLAFGDGSGTSEVPIPDFDDFFARLPSGFDAPQATSESGRPKVVAEGSRIINGGLNLLGSAIEASHREAMIYLFKAEKAERDLARMRDEMLVRDAQLARDHARAVCKAERKGKREIVEVMKTRASQFQVEYVNLKGASTCWATSIQGFWDPIPVSSDTVETMTDFAGDDEEVNFPADAFGASLSGSFNFDLARPRFTLGFKVCAVTSRLSVFLLRFLPDSYRFKVRDRFSAYTTWILVLSYEHGLSLTVDHFEALLRLQIIRDTDTYRLVPRNFMSVVKGFTSNFNSRRKFFFFVRVDAASVEESCIPLFRRLPNDRPSINPLAPCPEDIIAMMDLLRNGPFFWTSFTPKRVRKALRFVHPGPALGGETRSDSEPEDQGPNAGPNTAPTIATGLNSSKGKDIDLGDLEFSVDECMLPGWDPNLSFGGGSGTSEVPIPDFDDFFAGIPSGLDAPQATSESGRPRVAAEGSRIINGGLNLLGSAIEASHREAMIYRFKAEKAAKDLARMREKMLARDAQLARDHARAVRRAKRKGKREIVEVMKTRASQFQVEYGNLKGAFNSLGDFRECRSSVGSLWKTQEDDYIFEREMELMKGGMEDHAYAEATIAPIDGKIQGFWDPIPVSPDTVETTADFASDDEEVNFPADAFGASLSGSFNFDL</sequence>
<dbReference type="Proteomes" id="UP000712281">
    <property type="component" value="Unassembled WGS sequence"/>
</dbReference>